<feature type="transmembrane region" description="Helical" evidence="10">
    <location>
        <begin position="395"/>
        <end position="415"/>
    </location>
</feature>
<evidence type="ECO:0000256" key="8">
    <source>
        <dbReference type="ARBA" id="ARBA00023136"/>
    </source>
</evidence>
<feature type="transmembrane region" description="Helical" evidence="10">
    <location>
        <begin position="199"/>
        <end position="220"/>
    </location>
</feature>
<keyword evidence="2" id="KW-0813">Transport</keyword>
<evidence type="ECO:0000256" key="4">
    <source>
        <dbReference type="ARBA" id="ARBA00022475"/>
    </source>
</evidence>
<keyword evidence="7" id="KW-0406">Ion transport</keyword>
<feature type="transmembrane region" description="Helical" evidence="10">
    <location>
        <begin position="326"/>
        <end position="351"/>
    </location>
</feature>
<dbReference type="PANTHER" id="PTHR43298:SF2">
    <property type="entry name" value="FMN_FAD EXPORTER YEEO-RELATED"/>
    <property type="match status" value="1"/>
</dbReference>
<dbReference type="CDD" id="cd13137">
    <property type="entry name" value="MATE_NorM_like"/>
    <property type="match status" value="1"/>
</dbReference>
<dbReference type="InterPro" id="IPR048279">
    <property type="entry name" value="MdtK-like"/>
</dbReference>
<protein>
    <recommendedName>
        <fullName evidence="9">Multidrug-efflux transporter</fullName>
    </recommendedName>
</protein>
<proteinExistence type="predicted"/>
<dbReference type="Proteomes" id="UP000051096">
    <property type="component" value="Unassembled WGS sequence"/>
</dbReference>
<dbReference type="AlphaFoldDB" id="A0A0S8GL19"/>
<evidence type="ECO:0000256" key="6">
    <source>
        <dbReference type="ARBA" id="ARBA00022989"/>
    </source>
</evidence>
<feature type="transmembrane region" description="Helical" evidence="10">
    <location>
        <begin position="170"/>
        <end position="193"/>
    </location>
</feature>
<evidence type="ECO:0000313" key="12">
    <source>
        <dbReference type="Proteomes" id="UP000051096"/>
    </source>
</evidence>
<comment type="caution">
    <text evidence="11">The sequence shown here is derived from an EMBL/GenBank/DDBJ whole genome shotgun (WGS) entry which is preliminary data.</text>
</comment>
<keyword evidence="5 10" id="KW-0812">Transmembrane</keyword>
<dbReference type="EMBL" id="LJUO01000035">
    <property type="protein sequence ID" value="KPK72314.1"/>
    <property type="molecule type" value="Genomic_DNA"/>
</dbReference>
<evidence type="ECO:0000256" key="3">
    <source>
        <dbReference type="ARBA" id="ARBA00022449"/>
    </source>
</evidence>
<evidence type="ECO:0000256" key="9">
    <source>
        <dbReference type="ARBA" id="ARBA00031636"/>
    </source>
</evidence>
<dbReference type="GO" id="GO:0015297">
    <property type="term" value="F:antiporter activity"/>
    <property type="evidence" value="ECO:0007669"/>
    <property type="project" value="UniProtKB-KW"/>
</dbReference>
<keyword evidence="4" id="KW-1003">Cell membrane</keyword>
<dbReference type="GO" id="GO:0042910">
    <property type="term" value="F:xenobiotic transmembrane transporter activity"/>
    <property type="evidence" value="ECO:0007669"/>
    <property type="project" value="InterPro"/>
</dbReference>
<evidence type="ECO:0000256" key="10">
    <source>
        <dbReference type="SAM" id="Phobius"/>
    </source>
</evidence>
<feature type="transmembrane region" description="Helical" evidence="10">
    <location>
        <begin position="21"/>
        <end position="44"/>
    </location>
</feature>
<keyword evidence="3" id="KW-0050">Antiport</keyword>
<feature type="transmembrane region" description="Helical" evidence="10">
    <location>
        <begin position="56"/>
        <end position="79"/>
    </location>
</feature>
<dbReference type="NCBIfam" id="TIGR00797">
    <property type="entry name" value="matE"/>
    <property type="match status" value="1"/>
</dbReference>
<name>A0A0S8GL19_UNCW3</name>
<evidence type="ECO:0000256" key="7">
    <source>
        <dbReference type="ARBA" id="ARBA00023065"/>
    </source>
</evidence>
<feature type="transmembrane region" description="Helical" evidence="10">
    <location>
        <begin position="421"/>
        <end position="442"/>
    </location>
</feature>
<keyword evidence="8 10" id="KW-0472">Membrane</keyword>
<dbReference type="InterPro" id="IPR050222">
    <property type="entry name" value="MATE_MdtK"/>
</dbReference>
<dbReference type="PANTHER" id="PTHR43298">
    <property type="entry name" value="MULTIDRUG RESISTANCE PROTEIN NORM-RELATED"/>
    <property type="match status" value="1"/>
</dbReference>
<feature type="transmembrane region" description="Helical" evidence="10">
    <location>
        <begin position="137"/>
        <end position="158"/>
    </location>
</feature>
<gene>
    <name evidence="11" type="ORF">AMJ87_05115</name>
</gene>
<dbReference type="GO" id="GO:0005886">
    <property type="term" value="C:plasma membrane"/>
    <property type="evidence" value="ECO:0007669"/>
    <property type="project" value="UniProtKB-SubCell"/>
</dbReference>
<evidence type="ECO:0000256" key="1">
    <source>
        <dbReference type="ARBA" id="ARBA00004651"/>
    </source>
</evidence>
<feature type="transmembrane region" description="Helical" evidence="10">
    <location>
        <begin position="286"/>
        <end position="305"/>
    </location>
</feature>
<reference evidence="11 12" key="1">
    <citation type="journal article" date="2015" name="Microbiome">
        <title>Genomic resolution of linkages in carbon, nitrogen, and sulfur cycling among widespread estuary sediment bacteria.</title>
        <authorList>
            <person name="Baker B.J."/>
            <person name="Lazar C.S."/>
            <person name="Teske A.P."/>
            <person name="Dick G.J."/>
        </authorList>
    </citation>
    <scope>NUCLEOTIDE SEQUENCE [LARGE SCALE GENOMIC DNA]</scope>
    <source>
        <strain evidence="11">SM23_60</strain>
    </source>
</reference>
<feature type="transmembrane region" description="Helical" evidence="10">
    <location>
        <begin position="363"/>
        <end position="383"/>
    </location>
</feature>
<feature type="transmembrane region" description="Helical" evidence="10">
    <location>
        <begin position="240"/>
        <end position="266"/>
    </location>
</feature>
<dbReference type="GO" id="GO:0006811">
    <property type="term" value="P:monoatomic ion transport"/>
    <property type="evidence" value="ECO:0007669"/>
    <property type="project" value="UniProtKB-KW"/>
</dbReference>
<accession>A0A0S8GL19</accession>
<evidence type="ECO:0000313" key="11">
    <source>
        <dbReference type="EMBL" id="KPK72314.1"/>
    </source>
</evidence>
<comment type="subcellular location">
    <subcellularLocation>
        <location evidence="1">Cell membrane</location>
        <topology evidence="1">Multi-pass membrane protein</topology>
    </subcellularLocation>
</comment>
<feature type="transmembrane region" description="Helical" evidence="10">
    <location>
        <begin position="99"/>
        <end position="117"/>
    </location>
</feature>
<dbReference type="InterPro" id="IPR002528">
    <property type="entry name" value="MATE_fam"/>
</dbReference>
<sequence>MDDMNLEQTGQQSIFKRLITLSWPVTLAFIMRVGYQIVDIFWVGKLGATEVAAVSLAGNTFFIVLAVGQLIGSGTVTLVAQTFGARIIDRANCIVRQALILSVLTAFLVSALGFLFSRDLVSLLGGTGAVLSLGTQYLKILFIGFFFQLLSFSINYSFRGTGDMVTPMVLVFAATIVNMILDPLLILGIGIFPKLGVRGAAVATIIGMLTSFVLGLVILVRGKSGLKLELGKSWRLESSVVRTIMTVGTPISVSYLLMGFTVMAAFRIVASFSESAIAAMGIGVRILQFSTLPIVGIGISTTTIVGQYFGARDVPRARKTGATSMLLCTAIMLLFSVAFYVGAPFLIQIFLNEELVVQYGTHYMHIAALYLVFIGLTTSMTGVLRGAGYTLPPMLAGLIKLAGLLLLAPQFAYTFGIGLNGVWWAMFVAYGIETLIITLYYVTGKWRKVGLALLKNVT</sequence>
<dbReference type="PIRSF" id="PIRSF006603">
    <property type="entry name" value="DinF"/>
    <property type="match status" value="1"/>
</dbReference>
<keyword evidence="6 10" id="KW-1133">Transmembrane helix</keyword>
<dbReference type="Pfam" id="PF01554">
    <property type="entry name" value="MatE"/>
    <property type="match status" value="2"/>
</dbReference>
<organism evidence="11 12">
    <name type="scientific">candidate division WOR_3 bacterium SM23_60</name>
    <dbReference type="NCBI Taxonomy" id="1703780"/>
    <lineage>
        <taxon>Bacteria</taxon>
        <taxon>Bacteria division WOR-3</taxon>
    </lineage>
</organism>
<evidence type="ECO:0000256" key="2">
    <source>
        <dbReference type="ARBA" id="ARBA00022448"/>
    </source>
</evidence>
<evidence type="ECO:0000256" key="5">
    <source>
        <dbReference type="ARBA" id="ARBA00022692"/>
    </source>
</evidence>